<name>A0A0A8YFE5_ARUDO</name>
<protein>
    <submittedName>
        <fullName evidence="1">Uncharacterized protein</fullName>
    </submittedName>
</protein>
<evidence type="ECO:0000313" key="1">
    <source>
        <dbReference type="EMBL" id="JAD21932.1"/>
    </source>
</evidence>
<organism evidence="1">
    <name type="scientific">Arundo donax</name>
    <name type="common">Giant reed</name>
    <name type="synonym">Donax arundinaceus</name>
    <dbReference type="NCBI Taxonomy" id="35708"/>
    <lineage>
        <taxon>Eukaryota</taxon>
        <taxon>Viridiplantae</taxon>
        <taxon>Streptophyta</taxon>
        <taxon>Embryophyta</taxon>
        <taxon>Tracheophyta</taxon>
        <taxon>Spermatophyta</taxon>
        <taxon>Magnoliopsida</taxon>
        <taxon>Liliopsida</taxon>
        <taxon>Poales</taxon>
        <taxon>Poaceae</taxon>
        <taxon>PACMAD clade</taxon>
        <taxon>Arundinoideae</taxon>
        <taxon>Arundineae</taxon>
        <taxon>Arundo</taxon>
    </lineage>
</organism>
<proteinExistence type="predicted"/>
<sequence>MQLGVNELTNS</sequence>
<accession>A0A0A8YFE5</accession>
<dbReference type="EMBL" id="GBRH01275963">
    <property type="protein sequence ID" value="JAD21932.1"/>
    <property type="molecule type" value="Transcribed_RNA"/>
</dbReference>
<reference evidence="1" key="2">
    <citation type="journal article" date="2015" name="Data Brief">
        <title>Shoot transcriptome of the giant reed, Arundo donax.</title>
        <authorList>
            <person name="Barrero R.A."/>
            <person name="Guerrero F.D."/>
            <person name="Moolhuijzen P."/>
            <person name="Goolsby J.A."/>
            <person name="Tidwell J."/>
            <person name="Bellgard S.E."/>
            <person name="Bellgard M.I."/>
        </authorList>
    </citation>
    <scope>NUCLEOTIDE SEQUENCE</scope>
    <source>
        <tissue evidence="1">Shoot tissue taken approximately 20 cm above the soil surface</tissue>
    </source>
</reference>
<reference evidence="1" key="1">
    <citation type="submission" date="2014-09" db="EMBL/GenBank/DDBJ databases">
        <authorList>
            <person name="Magalhaes I.L.F."/>
            <person name="Oliveira U."/>
            <person name="Santos F.R."/>
            <person name="Vidigal T.H.D.A."/>
            <person name="Brescovit A.D."/>
            <person name="Santos A.J."/>
        </authorList>
    </citation>
    <scope>NUCLEOTIDE SEQUENCE</scope>
    <source>
        <tissue evidence="1">Shoot tissue taken approximately 20 cm above the soil surface</tissue>
    </source>
</reference>